<gene>
    <name evidence="1" type="ORF">GJU42_16595</name>
    <name evidence="2" type="ORF">SAMN06265349_102192</name>
</gene>
<name>A0A521C4V7_9FLAO</name>
<dbReference type="Proteomes" id="UP000468990">
    <property type="component" value="Unassembled WGS sequence"/>
</dbReference>
<dbReference type="EMBL" id="FXTA01000002">
    <property type="protein sequence ID" value="SMO54365.1"/>
    <property type="molecule type" value="Genomic_DNA"/>
</dbReference>
<reference evidence="1 4" key="2">
    <citation type="submission" date="2019-11" db="EMBL/GenBank/DDBJ databases">
        <title>Flavobacterium resistens genome.</title>
        <authorList>
            <person name="Wilson V.M."/>
            <person name="Newman J.D."/>
        </authorList>
    </citation>
    <scope>NUCLEOTIDE SEQUENCE [LARGE SCALE GENOMIC DNA]</scope>
    <source>
        <strain evidence="1 4">DSM 19382</strain>
    </source>
</reference>
<protein>
    <submittedName>
        <fullName evidence="1">Class IIb bacteriocin, lactobin A/cerein 7B family</fullName>
    </submittedName>
</protein>
<proteinExistence type="predicted"/>
<organism evidence="2 3">
    <name type="scientific">Flavobacterium resistens</name>
    <dbReference type="NCBI Taxonomy" id="443612"/>
    <lineage>
        <taxon>Bacteria</taxon>
        <taxon>Pseudomonadati</taxon>
        <taxon>Bacteroidota</taxon>
        <taxon>Flavobacteriia</taxon>
        <taxon>Flavobacteriales</taxon>
        <taxon>Flavobacteriaceae</taxon>
        <taxon>Flavobacterium</taxon>
    </lineage>
</organism>
<dbReference type="EMBL" id="WKKG01000009">
    <property type="protein sequence ID" value="MRX69593.1"/>
    <property type="molecule type" value="Genomic_DNA"/>
</dbReference>
<evidence type="ECO:0000313" key="3">
    <source>
        <dbReference type="Proteomes" id="UP000317289"/>
    </source>
</evidence>
<dbReference type="RefSeq" id="WP_142449993.1">
    <property type="nucleotide sequence ID" value="NZ_FXTA01000002.1"/>
</dbReference>
<evidence type="ECO:0000313" key="1">
    <source>
        <dbReference type="EMBL" id="MRX69593.1"/>
    </source>
</evidence>
<dbReference type="AlphaFoldDB" id="A0A521C4V7"/>
<evidence type="ECO:0000313" key="2">
    <source>
        <dbReference type="EMBL" id="SMO54365.1"/>
    </source>
</evidence>
<sequence>MNLEELNLVELNSQEQQEVEGGFLPLLAVGALLLLTSCVPCPADK</sequence>
<evidence type="ECO:0000313" key="4">
    <source>
        <dbReference type="Proteomes" id="UP000468990"/>
    </source>
</evidence>
<dbReference type="Proteomes" id="UP000317289">
    <property type="component" value="Unassembled WGS sequence"/>
</dbReference>
<reference evidence="2 3" key="1">
    <citation type="submission" date="2017-05" db="EMBL/GenBank/DDBJ databases">
        <authorList>
            <person name="Varghese N."/>
            <person name="Submissions S."/>
        </authorList>
    </citation>
    <scope>NUCLEOTIDE SEQUENCE [LARGE SCALE GENOMIC DNA]</scope>
    <source>
        <strain evidence="2 3">DSM 19382</strain>
    </source>
</reference>
<keyword evidence="4" id="KW-1185">Reference proteome</keyword>
<accession>A0A521C4V7</accession>